<gene>
    <name evidence="3" type="ORF">AOQ84DRAFT_383019</name>
</gene>
<dbReference type="AlphaFoldDB" id="A0A8E2ENV3"/>
<sequence>MVVEPVGATLAVVGLLKPAFEACRELYKVYKLTQSFGKDYDVARRDFEFQIVRLEAISKRKLGFIKAEFQPWDENDPITQQAISKLVVLKSHFGTCNRILKKYHDMETQEKDDDSTPTIRDQTALESDQSKPPTALATRKTTRSSALSKNNPNVTVSPSSRVFSRMKTHLMKLNWHIRKKARRNMSPQPSLAVSQNTSLSTSPNDSQGTPLKSPPGISPSPTNSTTRTAASTALTSISASVLNENRVVHAEREQEDHSNTLQCSNNIFRRVEWAADDKTLFISEIKEIRDCNTDLEDLLKYREPRNAGLILDLDNLVASPIRNVSRIQQALKRLHEALASANGHSSNDSVRISIKLAANCEDAAQDLAEEDNLSLRDDSYMFVLQVHGSTHQGSGAVEMLAETTYITRSSSTSPQGGQDAEQNTMPKLSNLHQTIRKIQIGTNDNIFDSLGYLARSGSPWDRHHLFYDTQNEWYNTQTLDNVLETKDFREKLNPIQRVQLSNLISITHLYFGLVRPTCADARPSHFVFYTTTKEAPIWNEFEPFVLNPYLFIGFGSRKPARNPGAYSGRVKERSANAVVELGLLLHQIGSCTKLDYGEGSEGIRRAKEKALNTLHLVDQRSGGKFAEVIEMCLNWKGTPLAAAGEEEWEVIERVVKWLIGYEEKLAC</sequence>
<evidence type="ECO:0000259" key="2">
    <source>
        <dbReference type="Pfam" id="PF14479"/>
    </source>
</evidence>
<feature type="region of interest" description="Disordered" evidence="1">
    <location>
        <begin position="181"/>
        <end position="230"/>
    </location>
</feature>
<dbReference type="Pfam" id="PF14479">
    <property type="entry name" value="HeLo"/>
    <property type="match status" value="2"/>
</dbReference>
<evidence type="ECO:0000313" key="3">
    <source>
        <dbReference type="EMBL" id="OCL02110.1"/>
    </source>
</evidence>
<accession>A0A8E2ENV3</accession>
<reference evidence="3 4" key="1">
    <citation type="journal article" date="2016" name="Nat. Commun.">
        <title>Ectomycorrhizal ecology is imprinted in the genome of the dominant symbiotic fungus Cenococcum geophilum.</title>
        <authorList>
            <consortium name="DOE Joint Genome Institute"/>
            <person name="Peter M."/>
            <person name="Kohler A."/>
            <person name="Ohm R.A."/>
            <person name="Kuo A."/>
            <person name="Krutzmann J."/>
            <person name="Morin E."/>
            <person name="Arend M."/>
            <person name="Barry K.W."/>
            <person name="Binder M."/>
            <person name="Choi C."/>
            <person name="Clum A."/>
            <person name="Copeland A."/>
            <person name="Grisel N."/>
            <person name="Haridas S."/>
            <person name="Kipfer T."/>
            <person name="LaButti K."/>
            <person name="Lindquist E."/>
            <person name="Lipzen A."/>
            <person name="Maire R."/>
            <person name="Meier B."/>
            <person name="Mihaltcheva S."/>
            <person name="Molinier V."/>
            <person name="Murat C."/>
            <person name="Poggeler S."/>
            <person name="Quandt C.A."/>
            <person name="Sperisen C."/>
            <person name="Tritt A."/>
            <person name="Tisserant E."/>
            <person name="Crous P.W."/>
            <person name="Henrissat B."/>
            <person name="Nehls U."/>
            <person name="Egli S."/>
            <person name="Spatafora J.W."/>
            <person name="Grigoriev I.V."/>
            <person name="Martin F.M."/>
        </authorList>
    </citation>
    <scope>NUCLEOTIDE SEQUENCE [LARGE SCALE GENOMIC DNA]</scope>
    <source>
        <strain evidence="3 4">CBS 207.34</strain>
    </source>
</reference>
<feature type="domain" description="Prion-inhibition and propagation HeLo" evidence="2">
    <location>
        <begin position="240"/>
        <end position="305"/>
    </location>
</feature>
<feature type="domain" description="Prion-inhibition and propagation HeLo" evidence="2">
    <location>
        <begin position="7"/>
        <end position="181"/>
    </location>
</feature>
<dbReference type="OrthoDB" id="5427472at2759"/>
<name>A0A8E2ENV3_9PEZI</name>
<feature type="compositionally biased region" description="Polar residues" evidence="1">
    <location>
        <begin position="143"/>
        <end position="162"/>
    </location>
</feature>
<evidence type="ECO:0000313" key="4">
    <source>
        <dbReference type="Proteomes" id="UP000250140"/>
    </source>
</evidence>
<dbReference type="InterPro" id="IPR038305">
    <property type="entry name" value="HeLo_sf"/>
</dbReference>
<feature type="compositionally biased region" description="Polar residues" evidence="1">
    <location>
        <begin position="116"/>
        <end position="132"/>
    </location>
</feature>
<keyword evidence="4" id="KW-1185">Reference proteome</keyword>
<feature type="compositionally biased region" description="Low complexity" evidence="1">
    <location>
        <begin position="219"/>
        <end position="230"/>
    </location>
</feature>
<dbReference type="Gene3D" id="1.20.120.1020">
    <property type="entry name" value="Prion-inhibition and propagation, HeLo domain"/>
    <property type="match status" value="2"/>
</dbReference>
<dbReference type="EMBL" id="KV751002">
    <property type="protein sequence ID" value="OCL02110.1"/>
    <property type="molecule type" value="Genomic_DNA"/>
</dbReference>
<organism evidence="3 4">
    <name type="scientific">Glonium stellatum</name>
    <dbReference type="NCBI Taxonomy" id="574774"/>
    <lineage>
        <taxon>Eukaryota</taxon>
        <taxon>Fungi</taxon>
        <taxon>Dikarya</taxon>
        <taxon>Ascomycota</taxon>
        <taxon>Pezizomycotina</taxon>
        <taxon>Dothideomycetes</taxon>
        <taxon>Pleosporomycetidae</taxon>
        <taxon>Gloniales</taxon>
        <taxon>Gloniaceae</taxon>
        <taxon>Glonium</taxon>
    </lineage>
</organism>
<protein>
    <recommendedName>
        <fullName evidence="2">Prion-inhibition and propagation HeLo domain-containing protein</fullName>
    </recommendedName>
</protein>
<proteinExistence type="predicted"/>
<feature type="region of interest" description="Disordered" evidence="1">
    <location>
        <begin position="107"/>
        <end position="165"/>
    </location>
</feature>
<evidence type="ECO:0000256" key="1">
    <source>
        <dbReference type="SAM" id="MobiDB-lite"/>
    </source>
</evidence>
<dbReference type="InterPro" id="IPR029498">
    <property type="entry name" value="HeLo_dom"/>
</dbReference>
<feature type="compositionally biased region" description="Polar residues" evidence="1">
    <location>
        <begin position="185"/>
        <end position="210"/>
    </location>
</feature>
<dbReference type="Proteomes" id="UP000250140">
    <property type="component" value="Unassembled WGS sequence"/>
</dbReference>